<dbReference type="EMBL" id="CP107551">
    <property type="protein sequence ID" value="UYP17187.1"/>
    <property type="molecule type" value="Genomic_DNA"/>
</dbReference>
<dbReference type="Proteomes" id="UP001156484">
    <property type="component" value="Chromosome"/>
</dbReference>
<accession>A0ACD4DB45</accession>
<reference evidence="1" key="1">
    <citation type="submission" date="2022-10" db="EMBL/GenBank/DDBJ databases">
        <title>Rhodococcus ferula Z13 complete genome.</title>
        <authorList>
            <person name="Long X."/>
            <person name="Zang M."/>
        </authorList>
    </citation>
    <scope>NUCLEOTIDE SEQUENCE</scope>
    <source>
        <strain evidence="1">Z13</strain>
    </source>
</reference>
<proteinExistence type="predicted"/>
<sequence length="139" mass="15157">MARAWVLPATMAALAVFVLVTGGADTVSIVTALVLLMVGWLISPLLFPRHVDDARARHEAAARGVPIVYWRPGCMFCVRLRLALGRRAGRALWVDIHRDRAAAVRVRGFNGGNETVPTVVAGDEVRTNPDPGWLRARLP</sequence>
<gene>
    <name evidence="1" type="ORF">OED52_10605</name>
</gene>
<keyword evidence="2" id="KW-1185">Reference proteome</keyword>
<organism evidence="1 2">
    <name type="scientific">Rhodococcus sacchari</name>
    <dbReference type="NCBI Taxonomy" id="2962047"/>
    <lineage>
        <taxon>Bacteria</taxon>
        <taxon>Bacillati</taxon>
        <taxon>Actinomycetota</taxon>
        <taxon>Actinomycetes</taxon>
        <taxon>Mycobacteriales</taxon>
        <taxon>Nocardiaceae</taxon>
        <taxon>Rhodococcus</taxon>
    </lineage>
</organism>
<evidence type="ECO:0000313" key="2">
    <source>
        <dbReference type="Proteomes" id="UP001156484"/>
    </source>
</evidence>
<protein>
    <submittedName>
        <fullName evidence="1">Uncharacterized protein</fullName>
    </submittedName>
</protein>
<evidence type="ECO:0000313" key="1">
    <source>
        <dbReference type="EMBL" id="UYP17187.1"/>
    </source>
</evidence>
<name>A0ACD4DB45_9NOCA</name>